<protein>
    <submittedName>
        <fullName evidence="2">Uncharacterized protein</fullName>
    </submittedName>
</protein>
<accession>A0A1I4KMQ2</accession>
<sequence>MTKVRTRPMPILPSEMDANRSALAAMKQETPLPPPERMTTAKAVAELAPEIRALLKAGHSLDEIAKRLRFGGRALSGQQLQRYLSRCQTRAAKKKSEVKTSATPPTPRGATAAQTPDAPTVGPSSRGVSVQTNLPSRSTSAPATAAVGSGADGHVPVTAAPSSTLPRTVPVGGTSPGPVSGATNLPTDASLALAKPQSTASPATDGRSVAEAQRRSIDMLTRTAPPSAKVDRPHEPNITWRGMGTTTPSPDDPQAQARPEPGKLL</sequence>
<evidence type="ECO:0000313" key="3">
    <source>
        <dbReference type="Proteomes" id="UP000198804"/>
    </source>
</evidence>
<feature type="compositionally biased region" description="Polar residues" evidence="1">
    <location>
        <begin position="122"/>
        <end position="134"/>
    </location>
</feature>
<dbReference type="Proteomes" id="UP000198804">
    <property type="component" value="Unassembled WGS sequence"/>
</dbReference>
<name>A0A1I4KMQ2_9HYPH</name>
<feature type="compositionally biased region" description="Low complexity" evidence="1">
    <location>
        <begin position="168"/>
        <end position="181"/>
    </location>
</feature>
<organism evidence="2 3">
    <name type="scientific">Methylorubrum salsuginis</name>
    <dbReference type="NCBI Taxonomy" id="414703"/>
    <lineage>
        <taxon>Bacteria</taxon>
        <taxon>Pseudomonadati</taxon>
        <taxon>Pseudomonadota</taxon>
        <taxon>Alphaproteobacteria</taxon>
        <taxon>Hyphomicrobiales</taxon>
        <taxon>Methylobacteriaceae</taxon>
        <taxon>Methylorubrum</taxon>
    </lineage>
</organism>
<gene>
    <name evidence="2" type="ORF">SAMN04488125_12514</name>
</gene>
<evidence type="ECO:0000313" key="2">
    <source>
        <dbReference type="EMBL" id="SFL79849.1"/>
    </source>
</evidence>
<feature type="region of interest" description="Disordered" evidence="1">
    <location>
        <begin position="86"/>
        <end position="265"/>
    </location>
</feature>
<feature type="compositionally biased region" description="Low complexity" evidence="1">
    <location>
        <begin position="135"/>
        <end position="146"/>
    </location>
</feature>
<proteinExistence type="predicted"/>
<dbReference type="AlphaFoldDB" id="A0A1I4KMQ2"/>
<dbReference type="EMBL" id="FOSV01000025">
    <property type="protein sequence ID" value="SFL79849.1"/>
    <property type="molecule type" value="Genomic_DNA"/>
</dbReference>
<keyword evidence="3" id="KW-1185">Reference proteome</keyword>
<reference evidence="3" key="1">
    <citation type="submission" date="2016-10" db="EMBL/GenBank/DDBJ databases">
        <authorList>
            <person name="Varghese N."/>
            <person name="Submissions S."/>
        </authorList>
    </citation>
    <scope>NUCLEOTIDE SEQUENCE [LARGE SCALE GENOMIC DNA]</scope>
    <source>
        <strain evidence="3">CGMCC 1.6474</strain>
    </source>
</reference>
<evidence type="ECO:0000256" key="1">
    <source>
        <dbReference type="SAM" id="MobiDB-lite"/>
    </source>
</evidence>